<gene>
    <name evidence="2" type="ORF">NTEN_LOCUS17173</name>
</gene>
<accession>A0A6H5H6L7</accession>
<evidence type="ECO:0000256" key="1">
    <source>
        <dbReference type="SAM" id="MobiDB-lite"/>
    </source>
</evidence>
<protein>
    <submittedName>
        <fullName evidence="2">Uncharacterized protein</fullName>
    </submittedName>
</protein>
<organism evidence="2 3">
    <name type="scientific">Nesidiocoris tenuis</name>
    <dbReference type="NCBI Taxonomy" id="355587"/>
    <lineage>
        <taxon>Eukaryota</taxon>
        <taxon>Metazoa</taxon>
        <taxon>Ecdysozoa</taxon>
        <taxon>Arthropoda</taxon>
        <taxon>Hexapoda</taxon>
        <taxon>Insecta</taxon>
        <taxon>Pterygota</taxon>
        <taxon>Neoptera</taxon>
        <taxon>Paraneoptera</taxon>
        <taxon>Hemiptera</taxon>
        <taxon>Heteroptera</taxon>
        <taxon>Panheteroptera</taxon>
        <taxon>Cimicomorpha</taxon>
        <taxon>Miridae</taxon>
        <taxon>Dicyphina</taxon>
        <taxon>Nesidiocoris</taxon>
    </lineage>
</organism>
<feature type="compositionally biased region" description="Polar residues" evidence="1">
    <location>
        <begin position="237"/>
        <end position="248"/>
    </location>
</feature>
<keyword evidence="3" id="KW-1185">Reference proteome</keyword>
<evidence type="ECO:0000313" key="2">
    <source>
        <dbReference type="EMBL" id="CAB0012431.1"/>
    </source>
</evidence>
<reference evidence="2 3" key="1">
    <citation type="submission" date="2020-02" db="EMBL/GenBank/DDBJ databases">
        <authorList>
            <person name="Ferguson B K."/>
        </authorList>
    </citation>
    <scope>NUCLEOTIDE SEQUENCE [LARGE SCALE GENOMIC DNA]</scope>
</reference>
<dbReference type="EMBL" id="CADCXU010025430">
    <property type="protein sequence ID" value="CAB0012431.1"/>
    <property type="molecule type" value="Genomic_DNA"/>
</dbReference>
<feature type="region of interest" description="Disordered" evidence="1">
    <location>
        <begin position="228"/>
        <end position="268"/>
    </location>
</feature>
<feature type="compositionally biased region" description="Basic and acidic residues" evidence="1">
    <location>
        <begin position="252"/>
        <end position="268"/>
    </location>
</feature>
<dbReference type="AlphaFoldDB" id="A0A6H5H6L7"/>
<sequence length="313" mass="35943">MKSAQSSTSASSKKILVNPLIAGNGIHYNKGKYTVASSNFGVKESTWSEKVHYNPKFFQNFPKKENVHINPNYLKKDPTPANNAIYVNPNFLATAPRPAKPYAYDGNFQSTSKYKYVRKEPAAEKCVPSTMEWQDPKCVSKYRLVYSTAPSTIPTASQKSPGIQIKSKYSIRTCQPNTVSNIVNRQPKKRLSKDFKRISRTKLVRKSVLKNRRRSVPKFRNSPRYVYQKRHNKSKSEPGQQRMRQFQDVQPDEDRTQVHPQSSDRVEDVREKVALRLAKKPISLRGVEVQVFQERSARQDDTDFEAIARGEQD</sequence>
<name>A0A6H5H6L7_9HEMI</name>
<evidence type="ECO:0000313" key="3">
    <source>
        <dbReference type="Proteomes" id="UP000479000"/>
    </source>
</evidence>
<proteinExistence type="predicted"/>
<dbReference type="Proteomes" id="UP000479000">
    <property type="component" value="Unassembled WGS sequence"/>
</dbReference>